<evidence type="ECO:0000256" key="2">
    <source>
        <dbReference type="ARBA" id="ARBA00022614"/>
    </source>
</evidence>
<dbReference type="InterPro" id="IPR041118">
    <property type="entry name" value="Rx_N"/>
</dbReference>
<dbReference type="InterPro" id="IPR044974">
    <property type="entry name" value="Disease_R_plants"/>
</dbReference>
<evidence type="ECO:0000259" key="12">
    <source>
        <dbReference type="Pfam" id="PF23598"/>
    </source>
</evidence>
<dbReference type="SUPFAM" id="SSF52058">
    <property type="entry name" value="L domain-like"/>
    <property type="match status" value="1"/>
</dbReference>
<evidence type="ECO:0000313" key="14">
    <source>
        <dbReference type="Proteomes" id="UP000823388"/>
    </source>
</evidence>
<dbReference type="Pfam" id="PF00931">
    <property type="entry name" value="NB-ARC"/>
    <property type="match status" value="3"/>
</dbReference>
<keyword evidence="3" id="KW-0677">Repeat</keyword>
<evidence type="ECO:0000256" key="6">
    <source>
        <dbReference type="ARBA" id="ARBA00023054"/>
    </source>
</evidence>
<feature type="coiled-coil region" evidence="7">
    <location>
        <begin position="17"/>
        <end position="44"/>
    </location>
</feature>
<dbReference type="InterPro" id="IPR055414">
    <property type="entry name" value="LRR_R13L4/SHOC2-like"/>
</dbReference>
<dbReference type="InterPro" id="IPR002182">
    <property type="entry name" value="NB-ARC"/>
</dbReference>
<feature type="compositionally biased region" description="Pro residues" evidence="8">
    <location>
        <begin position="1068"/>
        <end position="1082"/>
    </location>
</feature>
<proteinExistence type="inferred from homology"/>
<evidence type="ECO:0000313" key="13">
    <source>
        <dbReference type="EMBL" id="KAG2538688.1"/>
    </source>
</evidence>
<keyword evidence="6 7" id="KW-0175">Coiled coil</keyword>
<evidence type="ECO:0000256" key="7">
    <source>
        <dbReference type="SAM" id="Coils"/>
    </source>
</evidence>
<dbReference type="PRINTS" id="PR00364">
    <property type="entry name" value="DISEASERSIST"/>
</dbReference>
<comment type="similarity">
    <text evidence="1">Belongs to the disease resistance NB-LRR family.</text>
</comment>
<feature type="domain" description="Disease resistance protein winged helix" evidence="11">
    <location>
        <begin position="828"/>
        <end position="876"/>
    </location>
</feature>
<evidence type="ECO:0000259" key="11">
    <source>
        <dbReference type="Pfam" id="PF23559"/>
    </source>
</evidence>
<dbReference type="InterPro" id="IPR032675">
    <property type="entry name" value="LRR_dom_sf"/>
</dbReference>
<organism evidence="13 14">
    <name type="scientific">Panicum virgatum</name>
    <name type="common">Blackwell switchgrass</name>
    <dbReference type="NCBI Taxonomy" id="38727"/>
    <lineage>
        <taxon>Eukaryota</taxon>
        <taxon>Viridiplantae</taxon>
        <taxon>Streptophyta</taxon>
        <taxon>Embryophyta</taxon>
        <taxon>Tracheophyta</taxon>
        <taxon>Spermatophyta</taxon>
        <taxon>Magnoliopsida</taxon>
        <taxon>Liliopsida</taxon>
        <taxon>Poales</taxon>
        <taxon>Poaceae</taxon>
        <taxon>PACMAD clade</taxon>
        <taxon>Panicoideae</taxon>
        <taxon>Panicodae</taxon>
        <taxon>Paniceae</taxon>
        <taxon>Panicinae</taxon>
        <taxon>Panicum</taxon>
        <taxon>Panicum sect. Hiantes</taxon>
    </lineage>
</organism>
<keyword evidence="5" id="KW-0611">Plant defense</keyword>
<name>A0A8T0MPS4_PANVG</name>
<reference evidence="13" key="1">
    <citation type="submission" date="2020-05" db="EMBL/GenBank/DDBJ databases">
        <title>WGS assembly of Panicum virgatum.</title>
        <authorList>
            <person name="Lovell J.T."/>
            <person name="Jenkins J."/>
            <person name="Shu S."/>
            <person name="Juenger T.E."/>
            <person name="Schmutz J."/>
        </authorList>
    </citation>
    <scope>NUCLEOTIDE SEQUENCE</scope>
    <source>
        <strain evidence="13">AP13</strain>
    </source>
</reference>
<dbReference type="Gene3D" id="3.40.50.300">
    <property type="entry name" value="P-loop containing nucleotide triphosphate hydrolases"/>
    <property type="match status" value="2"/>
</dbReference>
<evidence type="ECO:0000256" key="1">
    <source>
        <dbReference type="ARBA" id="ARBA00008894"/>
    </source>
</evidence>
<feature type="domain" description="NB-ARC" evidence="9">
    <location>
        <begin position="192"/>
        <end position="355"/>
    </location>
</feature>
<keyword evidence="14" id="KW-1185">Reference proteome</keyword>
<dbReference type="Gene3D" id="1.20.5.4130">
    <property type="match status" value="1"/>
</dbReference>
<dbReference type="InterPro" id="IPR027417">
    <property type="entry name" value="P-loop_NTPase"/>
</dbReference>
<dbReference type="OrthoDB" id="677658at2759"/>
<keyword evidence="4" id="KW-0547">Nucleotide-binding</keyword>
<feature type="domain" description="NB-ARC" evidence="9">
    <location>
        <begin position="378"/>
        <end position="549"/>
    </location>
</feature>
<accession>A0A8T0MPS4</accession>
<protein>
    <recommendedName>
        <fullName evidence="15">Disease resistance protein RPM1</fullName>
    </recommendedName>
</protein>
<feature type="domain" description="NB-ARC" evidence="9">
    <location>
        <begin position="578"/>
        <end position="739"/>
    </location>
</feature>
<dbReference type="PANTHER" id="PTHR23155:SF1135">
    <property type="entry name" value="OS08G0246300 PROTEIN"/>
    <property type="match status" value="1"/>
</dbReference>
<dbReference type="InterPro" id="IPR058922">
    <property type="entry name" value="WHD_DRP"/>
</dbReference>
<dbReference type="PANTHER" id="PTHR23155">
    <property type="entry name" value="DISEASE RESISTANCE PROTEIN RP"/>
    <property type="match status" value="1"/>
</dbReference>
<dbReference type="GO" id="GO:0043531">
    <property type="term" value="F:ADP binding"/>
    <property type="evidence" value="ECO:0007669"/>
    <property type="project" value="InterPro"/>
</dbReference>
<feature type="domain" description="Disease resistance R13L4/SHOC-2-like LRR" evidence="12">
    <location>
        <begin position="1122"/>
        <end position="1382"/>
    </location>
</feature>
<feature type="domain" description="Disease resistance N-terminal" evidence="10">
    <location>
        <begin position="13"/>
        <end position="93"/>
    </location>
</feature>
<evidence type="ECO:0000259" key="9">
    <source>
        <dbReference type="Pfam" id="PF00931"/>
    </source>
</evidence>
<evidence type="ECO:0008006" key="15">
    <source>
        <dbReference type="Google" id="ProtNLM"/>
    </source>
</evidence>
<comment type="caution">
    <text evidence="13">The sequence shown here is derived from an EMBL/GenBank/DDBJ whole genome shotgun (WGS) entry which is preliminary data.</text>
</comment>
<dbReference type="GO" id="GO:0098542">
    <property type="term" value="P:defense response to other organism"/>
    <property type="evidence" value="ECO:0007669"/>
    <property type="project" value="TreeGrafter"/>
</dbReference>
<dbReference type="Pfam" id="PF23598">
    <property type="entry name" value="LRR_14"/>
    <property type="match status" value="2"/>
</dbReference>
<dbReference type="SUPFAM" id="SSF52540">
    <property type="entry name" value="P-loop containing nucleoside triphosphate hydrolases"/>
    <property type="match status" value="3"/>
</dbReference>
<feature type="region of interest" description="Disordered" evidence="8">
    <location>
        <begin position="1055"/>
        <end position="1095"/>
    </location>
</feature>
<dbReference type="Pfam" id="PF18052">
    <property type="entry name" value="Rx_N"/>
    <property type="match status" value="1"/>
</dbReference>
<keyword evidence="2" id="KW-0433">Leucine-rich repeat</keyword>
<dbReference type="Pfam" id="PF23559">
    <property type="entry name" value="WHD_DRP"/>
    <property type="match status" value="1"/>
</dbReference>
<feature type="domain" description="Disease resistance R13L4/SHOC-2-like LRR" evidence="12">
    <location>
        <begin position="951"/>
        <end position="1055"/>
    </location>
</feature>
<evidence type="ECO:0000256" key="8">
    <source>
        <dbReference type="SAM" id="MobiDB-lite"/>
    </source>
</evidence>
<dbReference type="EMBL" id="CM029054">
    <property type="protein sequence ID" value="KAG2538688.1"/>
    <property type="molecule type" value="Genomic_DNA"/>
</dbReference>
<evidence type="ECO:0000256" key="5">
    <source>
        <dbReference type="ARBA" id="ARBA00022821"/>
    </source>
</evidence>
<evidence type="ECO:0000256" key="4">
    <source>
        <dbReference type="ARBA" id="ARBA00022741"/>
    </source>
</evidence>
<evidence type="ECO:0000259" key="10">
    <source>
        <dbReference type="Pfam" id="PF18052"/>
    </source>
</evidence>
<sequence length="1394" mass="157823">MADLVLGLAKSAVQGTLTAAKSAIEEEEKLKKNMQRDLMLISDEFEMMHSFLNASKERATDEMVRTMVRQVRNMALDVEDSIESVVLIDMKSQWWRRLLPSCMVAAKPAAALDDAVTAMELLKSRVEAMGQRNERYMHIGDSHSKPTEKTDRQAIADATAVGILIEARDAKKHSSPGDLIELISKIENVLPLQVISLWGATGDLGVASIIKKTCDNPEICTNFTCRAWVKLMNPFNLHEFIRSLLAQFYANSSSQQGSTIDFLKPIDLMIATEVTLIEEFMKQVSGQRYLVFLEDVSSAVDWEAVRAYLPDMKNGSCIVVHTQQLEVASLCVGQSHRVLELEQFSADHSVCVFFNEKKRGSPRGLVELINKKYHALPLQVISVFGPVGNLRVESIMKNTCNEDPEMCRAFMCRARVKLMHPFNRQKFIRSLLKQLYKNYCPQHGNDVDFLKLNGMMMGTEGILIEFVKQVLSNRRYLVFLEDLSSMDDWKAVRELLPDEDNSSCIIVHTQQLELARLCVGQPERVFELQQFSADDHSVRIFFNESMDEDVERAIKTETAKKWLQKYEVVGPQADIRSLSDVRGRGVRSVYGIAGVGKSFIVKYVYNKQVTDQRRIFKKFGWVDVSHPFNLRDFSWSLLLDFHSGSLQHDSMQRIKDPIQDCRELLRQNDCLIVIDGLQSTEEWDLINAAFSFEHDSRSLVIVIANKQSVATYCSKFRWSIQGLEIDDAVELFKRRASKRHQSFWPSDPSPAVIEEVKSVLYKCGGLPKVIISVADVFASGWRFNNDYFMQALETLPAFGRLRNLFSWVHSYFDTCPDSIKPCIFYLSIFPVNHKIRRRRLVRRWVAEGYSMDTREMTADEDGEKSFAELCKLNMIQVPGTTTRLSYFTRIPLYKVNGFFREYIISRSMDENLVFALEGHCSLNSQRTGRHLTIGSTWDRDRIVYDSIDFSHLRSLTVFGEWEPFFISGQMRLLRVLDLEDASSVTDGDVELMVKQLPRLKFLSLRGLEEITRLPDSFGTLRLLQTLDIRHTSIVKIPASITNLQKLQHIRAGTAVPMDDDSSTVASHPPAPASAPAPPPPPEAASASSSMSKPRASTLVSQLRLPKFWTSRGRHLPGSRNGGIELPRGMGKMTALHNISVIDVSIASGRAILEELKNLRQLRKLGVSGIKRENCQELCSVISSVHAHLTSLSVWLDKNQAGCLDAISLLPKKLHSLKLYGHVDKLPAWIKLLPDLRKLKLQMDMITQDEVVLLTYLTSLNTLCLSSKEFQYGELRFRGVFVQLQVLEITCNSRLEAVTFEPPVMPGLKFEPQALPAGLNTTVPQVMPRLEVLKISCCNVSSLKFSGLKQQLGNVSEVSLSGSYDDKVKQHLQSQLEEHPMKPVFKVEPHSVVSY</sequence>
<dbReference type="Proteomes" id="UP000823388">
    <property type="component" value="Chromosome 9N"/>
</dbReference>
<evidence type="ECO:0000256" key="3">
    <source>
        <dbReference type="ARBA" id="ARBA00022737"/>
    </source>
</evidence>
<gene>
    <name evidence="13" type="ORF">PVAP13_9NG383200</name>
</gene>
<feature type="compositionally biased region" description="Low complexity" evidence="8">
    <location>
        <begin position="1083"/>
        <end position="1095"/>
    </location>
</feature>
<dbReference type="Gene3D" id="3.80.10.10">
    <property type="entry name" value="Ribonuclease Inhibitor"/>
    <property type="match status" value="1"/>
</dbReference>